<evidence type="ECO:0000256" key="1">
    <source>
        <dbReference type="SAM" id="Phobius"/>
    </source>
</evidence>
<keyword evidence="3" id="KW-1185">Reference proteome</keyword>
<accession>A0A5N7B2I1</accession>
<keyword evidence="1" id="KW-0472">Membrane</keyword>
<evidence type="ECO:0000313" key="3">
    <source>
        <dbReference type="Proteomes" id="UP000326198"/>
    </source>
</evidence>
<dbReference type="EMBL" id="ML736244">
    <property type="protein sequence ID" value="KAE8376223.1"/>
    <property type="molecule type" value="Genomic_DNA"/>
</dbReference>
<dbReference type="AlphaFoldDB" id="A0A5N7B2I1"/>
<feature type="non-terminal residue" evidence="2">
    <location>
        <position position="62"/>
    </location>
</feature>
<gene>
    <name evidence="2" type="ORF">BDV26DRAFT_265924</name>
</gene>
<protein>
    <submittedName>
        <fullName evidence="2">Uncharacterized protein</fullName>
    </submittedName>
</protein>
<reference evidence="2 3" key="1">
    <citation type="submission" date="2019-04" db="EMBL/GenBank/DDBJ databases">
        <title>Friends and foes A comparative genomics studyof 23 Aspergillus species from section Flavi.</title>
        <authorList>
            <consortium name="DOE Joint Genome Institute"/>
            <person name="Kjaerbolling I."/>
            <person name="Vesth T."/>
            <person name="Frisvad J.C."/>
            <person name="Nybo J.L."/>
            <person name="Theobald S."/>
            <person name="Kildgaard S."/>
            <person name="Isbrandt T."/>
            <person name="Kuo A."/>
            <person name="Sato A."/>
            <person name="Lyhne E.K."/>
            <person name="Kogle M.E."/>
            <person name="Wiebenga A."/>
            <person name="Kun R.S."/>
            <person name="Lubbers R.J."/>
            <person name="Makela M.R."/>
            <person name="Barry K."/>
            <person name="Chovatia M."/>
            <person name="Clum A."/>
            <person name="Daum C."/>
            <person name="Haridas S."/>
            <person name="He G."/>
            <person name="LaButti K."/>
            <person name="Lipzen A."/>
            <person name="Mondo S."/>
            <person name="Riley R."/>
            <person name="Salamov A."/>
            <person name="Simmons B.A."/>
            <person name="Magnuson J.K."/>
            <person name="Henrissat B."/>
            <person name="Mortensen U.H."/>
            <person name="Larsen T.O."/>
            <person name="Devries R.P."/>
            <person name="Grigoriev I.V."/>
            <person name="Machida M."/>
            <person name="Baker S.E."/>
            <person name="Andersen M.R."/>
        </authorList>
    </citation>
    <scope>NUCLEOTIDE SEQUENCE [LARGE SCALE GENOMIC DNA]</scope>
    <source>
        <strain evidence="2 3">IBT 29228</strain>
    </source>
</reference>
<name>A0A5N7B2I1_9EURO</name>
<keyword evidence="1" id="KW-1133">Transmembrane helix</keyword>
<feature type="transmembrane region" description="Helical" evidence="1">
    <location>
        <begin position="33"/>
        <end position="53"/>
    </location>
</feature>
<evidence type="ECO:0000313" key="2">
    <source>
        <dbReference type="EMBL" id="KAE8376223.1"/>
    </source>
</evidence>
<keyword evidence="1" id="KW-0812">Transmembrane</keyword>
<feature type="non-terminal residue" evidence="2">
    <location>
        <position position="1"/>
    </location>
</feature>
<organism evidence="2 3">
    <name type="scientific">Aspergillus bertholletiae</name>
    <dbReference type="NCBI Taxonomy" id="1226010"/>
    <lineage>
        <taxon>Eukaryota</taxon>
        <taxon>Fungi</taxon>
        <taxon>Dikarya</taxon>
        <taxon>Ascomycota</taxon>
        <taxon>Pezizomycotina</taxon>
        <taxon>Eurotiomycetes</taxon>
        <taxon>Eurotiomycetidae</taxon>
        <taxon>Eurotiales</taxon>
        <taxon>Aspergillaceae</taxon>
        <taxon>Aspergillus</taxon>
        <taxon>Aspergillus subgen. Circumdati</taxon>
    </lineage>
</organism>
<dbReference type="Proteomes" id="UP000326198">
    <property type="component" value="Unassembled WGS sequence"/>
</dbReference>
<proteinExistence type="predicted"/>
<sequence>KKKKKQKKKKEEGRIVVNPQGMSTLLKIVDGKFLPCVALVVLVFYYTFFYFLLHKRRSRGDV</sequence>